<organism evidence="2 3">
    <name type="scientific">Claviceps pazoutovae</name>
    <dbReference type="NCBI Taxonomy" id="1649127"/>
    <lineage>
        <taxon>Eukaryota</taxon>
        <taxon>Fungi</taxon>
        <taxon>Dikarya</taxon>
        <taxon>Ascomycota</taxon>
        <taxon>Pezizomycotina</taxon>
        <taxon>Sordariomycetes</taxon>
        <taxon>Hypocreomycetidae</taxon>
        <taxon>Hypocreales</taxon>
        <taxon>Clavicipitaceae</taxon>
        <taxon>Claviceps</taxon>
    </lineage>
</organism>
<proteinExistence type="predicted"/>
<gene>
    <name evidence="2" type="ORF">E4U60_006734</name>
</gene>
<sequence>MQSVASTARRAIAERSIRVLVSPTPITFAERRSVLQVLEQYGPIEVFQMTPVSLSPSTSSLVIAIIKNSAFLICVFKWQGYHGNFISVTEDVTTAKELLARSPLAYRMPAPRKPTDINIADFVDVGSSNSLGAHSGQPSMVDSVEELDAKDEGPTMRSEFAGPDASEEPAMFRLEIYPEPGYNHKHAMSASPLYHAWPHKYVTDNPHATSILKHSLPQNMASAGLARWPLSSTQLEYGQDSKFERLHRNLILPSKILNSDLGCNKPTSSPTPTRESSGGFTARRLYAKRLYAKRRETNQPSG</sequence>
<reference evidence="2 3" key="1">
    <citation type="journal article" date="2020" name="bioRxiv">
        <title>Whole genome comparisons of ergot fungi reveals the divergence and evolution of species within the genus Claviceps are the result of varying mechanisms driving genome evolution and host range expansion.</title>
        <authorList>
            <person name="Wyka S.A."/>
            <person name="Mondo S.J."/>
            <person name="Liu M."/>
            <person name="Dettman J."/>
            <person name="Nalam V."/>
            <person name="Broders K.D."/>
        </authorList>
    </citation>
    <scope>NUCLEOTIDE SEQUENCE [LARGE SCALE GENOMIC DNA]</scope>
    <source>
        <strain evidence="2 3">CCC 1485</strain>
    </source>
</reference>
<feature type="region of interest" description="Disordered" evidence="1">
    <location>
        <begin position="261"/>
        <end position="282"/>
    </location>
</feature>
<name>A0A9P7MG90_9HYPO</name>
<evidence type="ECO:0000256" key="1">
    <source>
        <dbReference type="SAM" id="MobiDB-lite"/>
    </source>
</evidence>
<evidence type="ECO:0000313" key="3">
    <source>
        <dbReference type="Proteomes" id="UP000706124"/>
    </source>
</evidence>
<accession>A0A9P7MG90</accession>
<dbReference type="Proteomes" id="UP000706124">
    <property type="component" value="Unassembled WGS sequence"/>
</dbReference>
<protein>
    <submittedName>
        <fullName evidence="2">Uncharacterized protein</fullName>
    </submittedName>
</protein>
<comment type="caution">
    <text evidence="2">The sequence shown here is derived from an EMBL/GenBank/DDBJ whole genome shotgun (WGS) entry which is preliminary data.</text>
</comment>
<evidence type="ECO:0000313" key="2">
    <source>
        <dbReference type="EMBL" id="KAG5943316.1"/>
    </source>
</evidence>
<dbReference type="AlphaFoldDB" id="A0A9P7MG90"/>
<keyword evidence="3" id="KW-1185">Reference proteome</keyword>
<dbReference type="EMBL" id="SRPO01000068">
    <property type="protein sequence ID" value="KAG5943316.1"/>
    <property type="molecule type" value="Genomic_DNA"/>
</dbReference>
<dbReference type="OrthoDB" id="5367448at2759"/>
<feature type="compositionally biased region" description="Low complexity" evidence="1">
    <location>
        <begin position="266"/>
        <end position="277"/>
    </location>
</feature>